<protein>
    <submittedName>
        <fullName evidence="1">Uncharacterized protein</fullName>
    </submittedName>
</protein>
<proteinExistence type="predicted"/>
<name>A0A0B6VPK0_9CAUD</name>
<dbReference type="EMBL" id="AP014715">
    <property type="protein sequence ID" value="BAQ23198.1"/>
    <property type="molecule type" value="Genomic_DNA"/>
</dbReference>
<organism evidence="1 2">
    <name type="scientific">Edwardsiella phage PEi26</name>
    <dbReference type="NCBI Taxonomy" id="1608311"/>
    <lineage>
        <taxon>Viruses</taxon>
        <taxon>Duplodnaviria</taxon>
        <taxon>Heunggongvirae</taxon>
        <taxon>Uroviricota</taxon>
        <taxon>Caudoviricetes</taxon>
        <taxon>Pantevenvirales</taxon>
        <taxon>Straboviridae</taxon>
        <taxon>Tevenvirinae</taxon>
        <taxon>Kanagawavirus</taxon>
        <taxon>Kanagawavirus pei20</taxon>
    </lineage>
</organism>
<dbReference type="Proteomes" id="UP000225144">
    <property type="component" value="Genome"/>
</dbReference>
<evidence type="ECO:0000313" key="2">
    <source>
        <dbReference type="Proteomes" id="UP000225144"/>
    </source>
</evidence>
<accession>A0A0B6VPK0</accession>
<reference evidence="1 2" key="1">
    <citation type="submission" date="2015-02" db="EMBL/GenBank/DDBJ databases">
        <title>Complete genome sequences of Edwardsiella bacteriophages, PEi20 and PEi26.</title>
        <authorList>
            <person name="Yasuike M."/>
            <person name="Nishiki I."/>
            <person name="Iwasaki Y."/>
            <person name="Nakamura Y."/>
            <person name="Fujiwara A."/>
            <person name="Hassan E.S."/>
            <person name="Mahmoud M.M."/>
            <person name="Kawato Y."/>
            <person name="Nagai S."/>
            <person name="Kobayashi T."/>
            <person name="Ototake M."/>
            <person name="Nakai T."/>
        </authorList>
    </citation>
    <scope>NUCLEOTIDE SEQUENCE [LARGE SCALE GENOMIC DNA]</scope>
</reference>
<sequence>MTIQDLIDFSQNFKITDENKERIISELKKLDEEFCRQAEAMRPTPELMNRMYTL</sequence>
<evidence type="ECO:0000313" key="1">
    <source>
        <dbReference type="EMBL" id="BAQ23198.1"/>
    </source>
</evidence>